<evidence type="ECO:0000256" key="2">
    <source>
        <dbReference type="ARBA" id="ARBA00005262"/>
    </source>
</evidence>
<evidence type="ECO:0000256" key="3">
    <source>
        <dbReference type="ARBA" id="ARBA00022475"/>
    </source>
</evidence>
<name>A0ABW0VSK0_9BACL</name>
<feature type="transmembrane region" description="Helical" evidence="7">
    <location>
        <begin position="89"/>
        <end position="108"/>
    </location>
</feature>
<comment type="similarity">
    <text evidence="2">Belongs to the chromate ion transporter (CHR) (TC 2.A.51) family.</text>
</comment>
<dbReference type="InterPro" id="IPR014047">
    <property type="entry name" value="Chr_Tranpt_l_chain"/>
</dbReference>
<comment type="subcellular location">
    <subcellularLocation>
        <location evidence="1">Cell membrane</location>
        <topology evidence="1">Multi-pass membrane protein</topology>
    </subcellularLocation>
</comment>
<feature type="transmembrane region" description="Helical" evidence="7">
    <location>
        <begin position="152"/>
        <end position="179"/>
    </location>
</feature>
<evidence type="ECO:0000256" key="6">
    <source>
        <dbReference type="ARBA" id="ARBA00023136"/>
    </source>
</evidence>
<sequence length="412" mass="43595">MADEKVQPLPLKNRYAEVFTTALKLGLTSFGGPTAHIGYFRDEYVQRKNWLSERSFADLVALCQFLPGPASSQLGMAIGIKRAGLPGAFLAWVGFTLPSAALMLLFALTSSGTGFSEAGWLQGLKLAAVAVVALAVWSMGKTLAQGPLRATIAIGSAIAASVIPGIGGQLVPLLAGAIAGLCWLQPTDMHTADFEPEQNVLLSQEKPMSYRLAWSALAVFAMLLLILPILARNCASPLWSIADSAYRAGSLVFGGGHAVLPLLEQEVVGTGSGKLTADIFTAGYGAVQAMPGPLFTFAAYIGGSMAEGITGVLYGLIALAAIFLPSFLLLAGALPFWQTLKRNRQAQAALMGINAAIVGILLAALYHPIWYDAVRSPRHFVIVLLVFLLLHVWRRQPWQSVAAAAAAGWLIL</sequence>
<feature type="transmembrane region" description="Helical" evidence="7">
    <location>
        <begin position="279"/>
        <end position="301"/>
    </location>
</feature>
<dbReference type="RefSeq" id="WP_379186903.1">
    <property type="nucleotide sequence ID" value="NZ_JBHSOW010000016.1"/>
</dbReference>
<keyword evidence="4 7" id="KW-0812">Transmembrane</keyword>
<dbReference type="InterPro" id="IPR003370">
    <property type="entry name" value="Chromate_transpt"/>
</dbReference>
<evidence type="ECO:0000313" key="9">
    <source>
        <dbReference type="Proteomes" id="UP001596047"/>
    </source>
</evidence>
<protein>
    <submittedName>
        <fullName evidence="8">Chromate efflux transporter</fullName>
    </submittedName>
</protein>
<feature type="transmembrane region" description="Helical" evidence="7">
    <location>
        <begin position="120"/>
        <end position="140"/>
    </location>
</feature>
<proteinExistence type="inferred from homology"/>
<keyword evidence="9" id="KW-1185">Reference proteome</keyword>
<evidence type="ECO:0000256" key="5">
    <source>
        <dbReference type="ARBA" id="ARBA00022989"/>
    </source>
</evidence>
<comment type="caution">
    <text evidence="8">The sequence shown here is derived from an EMBL/GenBank/DDBJ whole genome shotgun (WGS) entry which is preliminary data.</text>
</comment>
<dbReference type="PANTHER" id="PTHR33567">
    <property type="entry name" value="CHROMATE ION TRANSPORTER (EUROFUNG)"/>
    <property type="match status" value="1"/>
</dbReference>
<dbReference type="EMBL" id="JBHSOW010000016">
    <property type="protein sequence ID" value="MFC5648443.1"/>
    <property type="molecule type" value="Genomic_DNA"/>
</dbReference>
<feature type="transmembrane region" description="Helical" evidence="7">
    <location>
        <begin position="376"/>
        <end position="393"/>
    </location>
</feature>
<feature type="transmembrane region" description="Helical" evidence="7">
    <location>
        <begin position="349"/>
        <end position="370"/>
    </location>
</feature>
<dbReference type="Proteomes" id="UP001596047">
    <property type="component" value="Unassembled WGS sequence"/>
</dbReference>
<feature type="transmembrane region" description="Helical" evidence="7">
    <location>
        <begin position="313"/>
        <end position="337"/>
    </location>
</feature>
<keyword evidence="5 7" id="KW-1133">Transmembrane helix</keyword>
<reference evidence="9" key="1">
    <citation type="journal article" date="2019" name="Int. J. Syst. Evol. Microbiol.">
        <title>The Global Catalogue of Microorganisms (GCM) 10K type strain sequencing project: providing services to taxonomists for standard genome sequencing and annotation.</title>
        <authorList>
            <consortium name="The Broad Institute Genomics Platform"/>
            <consortium name="The Broad Institute Genome Sequencing Center for Infectious Disease"/>
            <person name="Wu L."/>
            <person name="Ma J."/>
        </authorList>
    </citation>
    <scope>NUCLEOTIDE SEQUENCE [LARGE SCALE GENOMIC DNA]</scope>
    <source>
        <strain evidence="9">CGMCC 1.3240</strain>
    </source>
</reference>
<dbReference type="PANTHER" id="PTHR33567:SF3">
    <property type="entry name" value="CHROMATE ION TRANSPORTER (EUROFUNG)"/>
    <property type="match status" value="1"/>
</dbReference>
<keyword evidence="6 7" id="KW-0472">Membrane</keyword>
<keyword evidence="3" id="KW-1003">Cell membrane</keyword>
<feature type="transmembrane region" description="Helical" evidence="7">
    <location>
        <begin position="212"/>
        <end position="231"/>
    </location>
</feature>
<dbReference type="Pfam" id="PF02417">
    <property type="entry name" value="Chromate_transp"/>
    <property type="match status" value="2"/>
</dbReference>
<organism evidence="8 9">
    <name type="scientific">Paenibacillus solisilvae</name>
    <dbReference type="NCBI Taxonomy" id="2486751"/>
    <lineage>
        <taxon>Bacteria</taxon>
        <taxon>Bacillati</taxon>
        <taxon>Bacillota</taxon>
        <taxon>Bacilli</taxon>
        <taxon>Bacillales</taxon>
        <taxon>Paenibacillaceae</taxon>
        <taxon>Paenibacillus</taxon>
    </lineage>
</organism>
<accession>A0ABW0VSK0</accession>
<dbReference type="NCBIfam" id="TIGR00937">
    <property type="entry name" value="2A51"/>
    <property type="match status" value="1"/>
</dbReference>
<dbReference type="PIRSF" id="PIRSF004810">
    <property type="entry name" value="ChrA"/>
    <property type="match status" value="1"/>
</dbReference>
<evidence type="ECO:0000256" key="7">
    <source>
        <dbReference type="SAM" id="Phobius"/>
    </source>
</evidence>
<gene>
    <name evidence="8" type="primary">chrA</name>
    <name evidence="8" type="ORF">ACFPYJ_04755</name>
</gene>
<evidence type="ECO:0000256" key="4">
    <source>
        <dbReference type="ARBA" id="ARBA00022692"/>
    </source>
</evidence>
<evidence type="ECO:0000313" key="8">
    <source>
        <dbReference type="EMBL" id="MFC5648443.1"/>
    </source>
</evidence>
<evidence type="ECO:0000256" key="1">
    <source>
        <dbReference type="ARBA" id="ARBA00004651"/>
    </source>
</evidence>